<dbReference type="AlphaFoldDB" id="J3MZW2"/>
<evidence type="ECO:0000313" key="3">
    <source>
        <dbReference type="Proteomes" id="UP000006038"/>
    </source>
</evidence>
<accession>J3MZW2</accession>
<dbReference type="HOGENOM" id="CLU_2240768_0_0_1"/>
<organism evidence="2">
    <name type="scientific">Oryza brachyantha</name>
    <name type="common">malo sina</name>
    <dbReference type="NCBI Taxonomy" id="4533"/>
    <lineage>
        <taxon>Eukaryota</taxon>
        <taxon>Viridiplantae</taxon>
        <taxon>Streptophyta</taxon>
        <taxon>Embryophyta</taxon>
        <taxon>Tracheophyta</taxon>
        <taxon>Spermatophyta</taxon>
        <taxon>Magnoliopsida</taxon>
        <taxon>Liliopsida</taxon>
        <taxon>Poales</taxon>
        <taxon>Poaceae</taxon>
        <taxon>BOP clade</taxon>
        <taxon>Oryzoideae</taxon>
        <taxon>Oryzeae</taxon>
        <taxon>Oryzinae</taxon>
        <taxon>Oryza</taxon>
    </lineage>
</organism>
<proteinExistence type="predicted"/>
<reference evidence="2" key="2">
    <citation type="submission" date="2013-04" db="UniProtKB">
        <authorList>
            <consortium name="EnsemblPlants"/>
        </authorList>
    </citation>
    <scope>IDENTIFICATION</scope>
</reference>
<keyword evidence="1" id="KW-0472">Membrane</keyword>
<dbReference type="Gramene" id="OB09G25410.1">
    <property type="protein sequence ID" value="OB09G25410.1"/>
    <property type="gene ID" value="OB09G25410"/>
</dbReference>
<keyword evidence="3" id="KW-1185">Reference proteome</keyword>
<evidence type="ECO:0000313" key="2">
    <source>
        <dbReference type="EnsemblPlants" id="OB09G25410.1"/>
    </source>
</evidence>
<sequence length="105" mass="11095">MGQGEGEEDEIEAAFAAGAIVRTHPILRSRRLVRALCFLAGPLACLIAVSSGEAEGFVVSLLALGLVAVVTTPVIAVADECERRQAKKTREAARIVLNNFLLPPV</sequence>
<dbReference type="OMA" id="CERRQAK"/>
<dbReference type="Proteomes" id="UP000006038">
    <property type="component" value="Chromosome 9"/>
</dbReference>
<keyword evidence="1" id="KW-1133">Transmembrane helix</keyword>
<feature type="transmembrane region" description="Helical" evidence="1">
    <location>
        <begin position="57"/>
        <end position="78"/>
    </location>
</feature>
<evidence type="ECO:0000256" key="1">
    <source>
        <dbReference type="SAM" id="Phobius"/>
    </source>
</evidence>
<name>J3MZW2_ORYBR</name>
<protein>
    <submittedName>
        <fullName evidence="2">Uncharacterized protein</fullName>
    </submittedName>
</protein>
<dbReference type="EnsemblPlants" id="OB09G25410.1">
    <property type="protein sequence ID" value="OB09G25410.1"/>
    <property type="gene ID" value="OB09G25410"/>
</dbReference>
<keyword evidence="1" id="KW-0812">Transmembrane</keyword>
<feature type="transmembrane region" description="Helical" evidence="1">
    <location>
        <begin position="32"/>
        <end position="51"/>
    </location>
</feature>
<reference evidence="2" key="1">
    <citation type="journal article" date="2013" name="Nat. Commun.">
        <title>Whole-genome sequencing of Oryza brachyantha reveals mechanisms underlying Oryza genome evolution.</title>
        <authorList>
            <person name="Chen J."/>
            <person name="Huang Q."/>
            <person name="Gao D."/>
            <person name="Wang J."/>
            <person name="Lang Y."/>
            <person name="Liu T."/>
            <person name="Li B."/>
            <person name="Bai Z."/>
            <person name="Luis Goicoechea J."/>
            <person name="Liang C."/>
            <person name="Chen C."/>
            <person name="Zhang W."/>
            <person name="Sun S."/>
            <person name="Liao Y."/>
            <person name="Zhang X."/>
            <person name="Yang L."/>
            <person name="Song C."/>
            <person name="Wang M."/>
            <person name="Shi J."/>
            <person name="Liu G."/>
            <person name="Liu J."/>
            <person name="Zhou H."/>
            <person name="Zhou W."/>
            <person name="Yu Q."/>
            <person name="An N."/>
            <person name="Chen Y."/>
            <person name="Cai Q."/>
            <person name="Wang B."/>
            <person name="Liu B."/>
            <person name="Min J."/>
            <person name="Huang Y."/>
            <person name="Wu H."/>
            <person name="Li Z."/>
            <person name="Zhang Y."/>
            <person name="Yin Y."/>
            <person name="Song W."/>
            <person name="Jiang J."/>
            <person name="Jackson S.A."/>
            <person name="Wing R.A."/>
            <person name="Wang J."/>
            <person name="Chen M."/>
        </authorList>
    </citation>
    <scope>NUCLEOTIDE SEQUENCE [LARGE SCALE GENOMIC DNA]</scope>
    <source>
        <strain evidence="2">cv. IRGC 101232</strain>
    </source>
</reference>